<sequence>MTVIQKITDLLGDVVWIEHVYGRAWSQVTGLGDKPRTLPFAYTGEGEYFGVLENDFVVSQAFIKIEGPEKYPEGDVGRRNARTEANRPLSIIVWANLGALNFMYKSDYPYTENLKADLMEKLRRLSCLKSFDEYTDEPMEVFRGYDVSKVDVRYLKYPYAAMKLTLPPNITLHAQLSHTRFCRCPVLYGCTVFGLQMEGDCQAGRLSQKASLLFLPFVLA</sequence>
<evidence type="ECO:0000313" key="2">
    <source>
        <dbReference type="Proteomes" id="UP000251993"/>
    </source>
</evidence>
<dbReference type="EMBL" id="CP030850">
    <property type="protein sequence ID" value="AXE21351.1"/>
    <property type="molecule type" value="Genomic_DNA"/>
</dbReference>
<gene>
    <name evidence="1" type="ORF">DR864_28225</name>
</gene>
<proteinExistence type="predicted"/>
<reference evidence="1 2" key="1">
    <citation type="submission" date="2018-07" db="EMBL/GenBank/DDBJ databases">
        <title>Genome sequencing of Runella.</title>
        <authorList>
            <person name="Baek M.-G."/>
            <person name="Yi H."/>
        </authorList>
    </citation>
    <scope>NUCLEOTIDE SEQUENCE [LARGE SCALE GENOMIC DNA]</scope>
    <source>
        <strain evidence="1 2">HYN0085</strain>
    </source>
</reference>
<protein>
    <submittedName>
        <fullName evidence="1">Uncharacterized protein</fullName>
    </submittedName>
</protein>
<evidence type="ECO:0000313" key="1">
    <source>
        <dbReference type="EMBL" id="AXE21351.1"/>
    </source>
</evidence>
<dbReference type="KEGG" id="run:DR864_28225"/>
<dbReference type="AlphaFoldDB" id="A0A344TRT0"/>
<name>A0A344TRT0_9BACT</name>
<dbReference type="OrthoDB" id="878457at2"/>
<accession>A0A344TRT0</accession>
<organism evidence="1 2">
    <name type="scientific">Runella rosea</name>
    <dbReference type="NCBI Taxonomy" id="2259595"/>
    <lineage>
        <taxon>Bacteria</taxon>
        <taxon>Pseudomonadati</taxon>
        <taxon>Bacteroidota</taxon>
        <taxon>Cytophagia</taxon>
        <taxon>Cytophagales</taxon>
        <taxon>Spirosomataceae</taxon>
        <taxon>Runella</taxon>
    </lineage>
</organism>
<keyword evidence="2" id="KW-1185">Reference proteome</keyword>
<dbReference type="Proteomes" id="UP000251993">
    <property type="component" value="Chromosome"/>
</dbReference>